<dbReference type="EMBL" id="LBOZ01000003">
    <property type="protein sequence ID" value="KKP47687.1"/>
    <property type="molecule type" value="Genomic_DNA"/>
</dbReference>
<dbReference type="AlphaFoldDB" id="A0A0G0CWD0"/>
<evidence type="ECO:0000313" key="2">
    <source>
        <dbReference type="Proteomes" id="UP000033995"/>
    </source>
</evidence>
<accession>A0A0G0CWD0</accession>
<proteinExistence type="predicted"/>
<organism evidence="1 2">
    <name type="scientific">Candidatus Woesebacteria bacterium GW2011_GWA2_33_28</name>
    <dbReference type="NCBI Taxonomy" id="1618561"/>
    <lineage>
        <taxon>Bacteria</taxon>
        <taxon>Candidatus Woeseibacteriota</taxon>
    </lineage>
</organism>
<evidence type="ECO:0000313" key="1">
    <source>
        <dbReference type="EMBL" id="KKP47687.1"/>
    </source>
</evidence>
<comment type="caution">
    <text evidence="1">The sequence shown here is derived from an EMBL/GenBank/DDBJ whole genome shotgun (WGS) entry which is preliminary data.</text>
</comment>
<reference evidence="1 2" key="1">
    <citation type="journal article" date="2015" name="Nature">
        <title>rRNA introns, odd ribosomes, and small enigmatic genomes across a large radiation of phyla.</title>
        <authorList>
            <person name="Brown C.T."/>
            <person name="Hug L.A."/>
            <person name="Thomas B.C."/>
            <person name="Sharon I."/>
            <person name="Castelle C.J."/>
            <person name="Singh A."/>
            <person name="Wilkins M.J."/>
            <person name="Williams K.H."/>
            <person name="Banfield J.F."/>
        </authorList>
    </citation>
    <scope>NUCLEOTIDE SEQUENCE [LARGE SCALE GENOMIC DNA]</scope>
</reference>
<protein>
    <submittedName>
        <fullName evidence="1">Uncharacterized protein</fullName>
    </submittedName>
</protein>
<dbReference type="Proteomes" id="UP000033995">
    <property type="component" value="Unassembled WGS sequence"/>
</dbReference>
<gene>
    <name evidence="1" type="ORF">UR38_C0003G0092</name>
</gene>
<sequence>MTFGFIPAKKTAKGVVYAVLENGRPVDTSLGANPTVPRTFVDPKIHTYLHGEEGKLASIKRRV</sequence>
<name>A0A0G0CWD0_9BACT</name>